<protein>
    <submittedName>
        <fullName evidence="2">Uncharacterized protein</fullName>
    </submittedName>
</protein>
<evidence type="ECO:0000313" key="2">
    <source>
        <dbReference type="EMBL" id="QSO48646.1"/>
    </source>
</evidence>
<gene>
    <name evidence="2" type="ORF">JZ786_06665</name>
</gene>
<feature type="transmembrane region" description="Helical" evidence="1">
    <location>
        <begin position="38"/>
        <end position="59"/>
    </location>
</feature>
<organism evidence="2 3">
    <name type="scientific">Alicyclobacillus mengziensis</name>
    <dbReference type="NCBI Taxonomy" id="2931921"/>
    <lineage>
        <taxon>Bacteria</taxon>
        <taxon>Bacillati</taxon>
        <taxon>Bacillota</taxon>
        <taxon>Bacilli</taxon>
        <taxon>Bacillales</taxon>
        <taxon>Alicyclobacillaceae</taxon>
        <taxon>Alicyclobacillus</taxon>
    </lineage>
</organism>
<dbReference type="AlphaFoldDB" id="A0A9X7Z8V0"/>
<keyword evidence="1" id="KW-1133">Transmembrane helix</keyword>
<proteinExistence type="predicted"/>
<dbReference type="EMBL" id="CP071182">
    <property type="protein sequence ID" value="QSO48646.1"/>
    <property type="molecule type" value="Genomic_DNA"/>
</dbReference>
<dbReference type="RefSeq" id="WP_206657976.1">
    <property type="nucleotide sequence ID" value="NZ_CP071182.1"/>
</dbReference>
<sequence length="67" mass="7844">MNDTDLAELQDSIQRLETKVDKLLSQPKKRSGFLWKEFIIGFVVVYIVMMALSVTVGLLNRHFEFFH</sequence>
<keyword evidence="1" id="KW-0812">Transmembrane</keyword>
<evidence type="ECO:0000256" key="1">
    <source>
        <dbReference type="SAM" id="Phobius"/>
    </source>
</evidence>
<evidence type="ECO:0000313" key="3">
    <source>
        <dbReference type="Proteomes" id="UP000663505"/>
    </source>
</evidence>
<name>A0A9X7Z8V0_9BACL</name>
<keyword evidence="3" id="KW-1185">Reference proteome</keyword>
<dbReference type="KEGG" id="afx:JZ786_06665"/>
<reference evidence="2 3" key="1">
    <citation type="submission" date="2021-02" db="EMBL/GenBank/DDBJ databases">
        <title>Alicyclobacillus curvatus sp. nov. and Alicyclobacillus mengziensis sp. nov., two acidophilic bacteria isolated from acid mine drainage.</title>
        <authorList>
            <person name="Huang Y."/>
        </authorList>
    </citation>
    <scope>NUCLEOTIDE SEQUENCE [LARGE SCALE GENOMIC DNA]</scope>
    <source>
        <strain evidence="2 3">S30H14</strain>
    </source>
</reference>
<dbReference type="Proteomes" id="UP000663505">
    <property type="component" value="Chromosome"/>
</dbReference>
<accession>A0A9X7Z8V0</accession>
<keyword evidence="1" id="KW-0472">Membrane</keyword>